<dbReference type="Proteomes" id="UP000182152">
    <property type="component" value="Unassembled WGS sequence"/>
</dbReference>
<name>A0A1L8W6U3_9ENTE</name>
<sequence>MEGSISPSFQFINDGFTGLFDAACGNEAVVLEVISKFFVFFSDFSIVAG</sequence>
<organism evidence="1 2">
    <name type="scientific">Enterococcus ratti</name>
    <dbReference type="NCBI Taxonomy" id="150033"/>
    <lineage>
        <taxon>Bacteria</taxon>
        <taxon>Bacillati</taxon>
        <taxon>Bacillota</taxon>
        <taxon>Bacilli</taxon>
        <taxon>Lactobacillales</taxon>
        <taxon>Enterococcaceae</taxon>
        <taxon>Enterococcus</taxon>
    </lineage>
</organism>
<proteinExistence type="predicted"/>
<evidence type="ECO:0000313" key="2">
    <source>
        <dbReference type="Proteomes" id="UP000182152"/>
    </source>
</evidence>
<reference evidence="1 2" key="1">
    <citation type="submission" date="2014-12" db="EMBL/GenBank/DDBJ databases">
        <title>Draft genome sequences of 29 type strains of Enterococci.</title>
        <authorList>
            <person name="Zhong Z."/>
            <person name="Sun Z."/>
            <person name="Liu W."/>
            <person name="Zhang W."/>
            <person name="Zhang H."/>
        </authorList>
    </citation>
    <scope>NUCLEOTIDE SEQUENCE [LARGE SCALE GENOMIC DNA]</scope>
    <source>
        <strain evidence="1 2">DSM 15687</strain>
    </source>
</reference>
<gene>
    <name evidence="1" type="ORF">RV14_GL001930</name>
</gene>
<dbReference type="AlphaFoldDB" id="A0A1L8W6U3"/>
<dbReference type="EMBL" id="JXLB01000059">
    <property type="protein sequence ID" value="OJG76332.1"/>
    <property type="molecule type" value="Genomic_DNA"/>
</dbReference>
<protein>
    <submittedName>
        <fullName evidence="1">Uncharacterized protein</fullName>
    </submittedName>
</protein>
<keyword evidence="2" id="KW-1185">Reference proteome</keyword>
<comment type="caution">
    <text evidence="1">The sequence shown here is derived from an EMBL/GenBank/DDBJ whole genome shotgun (WGS) entry which is preliminary data.</text>
</comment>
<evidence type="ECO:0000313" key="1">
    <source>
        <dbReference type="EMBL" id="OJG76332.1"/>
    </source>
</evidence>
<accession>A0A1L8W6U3</accession>